<gene>
    <name evidence="1" type="ORF">UFOVP309_4</name>
    <name evidence="2" type="ORF">UFOVP946_11</name>
</gene>
<dbReference type="EMBL" id="LR796320">
    <property type="protein sequence ID" value="CAB4136427.1"/>
    <property type="molecule type" value="Genomic_DNA"/>
</dbReference>
<reference evidence="2" key="1">
    <citation type="submission" date="2020-05" db="EMBL/GenBank/DDBJ databases">
        <authorList>
            <person name="Chiriac C."/>
            <person name="Salcher M."/>
            <person name="Ghai R."/>
            <person name="Kavagutti S V."/>
        </authorList>
    </citation>
    <scope>NUCLEOTIDE SEQUENCE</scope>
</reference>
<proteinExistence type="predicted"/>
<dbReference type="EMBL" id="LR796897">
    <property type="protein sequence ID" value="CAB4172945.1"/>
    <property type="molecule type" value="Genomic_DNA"/>
</dbReference>
<evidence type="ECO:0000313" key="2">
    <source>
        <dbReference type="EMBL" id="CAB4172945.1"/>
    </source>
</evidence>
<sequence length="70" mass="8374">MTPKEKAKVLVQIMKLATDEFGYININMERHKQCALIAVNEILDNYYKNHFQTGKKIDYWKEVKQEIEKL</sequence>
<evidence type="ECO:0000313" key="1">
    <source>
        <dbReference type="EMBL" id="CAB4136427.1"/>
    </source>
</evidence>
<accession>A0A6J5PUS4</accession>
<protein>
    <submittedName>
        <fullName evidence="2">Uncharacterized protein</fullName>
    </submittedName>
</protein>
<name>A0A6J5PUS4_9CAUD</name>
<organism evidence="2">
    <name type="scientific">uncultured Caudovirales phage</name>
    <dbReference type="NCBI Taxonomy" id="2100421"/>
    <lineage>
        <taxon>Viruses</taxon>
        <taxon>Duplodnaviria</taxon>
        <taxon>Heunggongvirae</taxon>
        <taxon>Uroviricota</taxon>
        <taxon>Caudoviricetes</taxon>
        <taxon>Peduoviridae</taxon>
        <taxon>Maltschvirus</taxon>
        <taxon>Maltschvirus maltsch</taxon>
    </lineage>
</organism>